<name>A0A3S5AW40_9PLAT</name>
<gene>
    <name evidence="2" type="ORF">PXEA_LOCUS23481</name>
</gene>
<keyword evidence="1" id="KW-0812">Transmembrane</keyword>
<dbReference type="Proteomes" id="UP000784294">
    <property type="component" value="Unassembled WGS sequence"/>
</dbReference>
<dbReference type="AlphaFoldDB" id="A0A3S5AW40"/>
<keyword evidence="1" id="KW-1133">Transmembrane helix</keyword>
<keyword evidence="3" id="KW-1185">Reference proteome</keyword>
<feature type="transmembrane region" description="Helical" evidence="1">
    <location>
        <begin position="15"/>
        <end position="41"/>
    </location>
</feature>
<reference evidence="2" key="1">
    <citation type="submission" date="2018-11" db="EMBL/GenBank/DDBJ databases">
        <authorList>
            <consortium name="Pathogen Informatics"/>
        </authorList>
    </citation>
    <scope>NUCLEOTIDE SEQUENCE</scope>
</reference>
<comment type="caution">
    <text evidence="2">The sequence shown here is derived from an EMBL/GenBank/DDBJ whole genome shotgun (WGS) entry which is preliminary data.</text>
</comment>
<accession>A0A3S5AW40</accession>
<dbReference type="EMBL" id="CAAALY010108812">
    <property type="protein sequence ID" value="VEL30041.1"/>
    <property type="molecule type" value="Genomic_DNA"/>
</dbReference>
<evidence type="ECO:0000313" key="2">
    <source>
        <dbReference type="EMBL" id="VEL30041.1"/>
    </source>
</evidence>
<protein>
    <submittedName>
        <fullName evidence="2">Uncharacterized protein</fullName>
    </submittedName>
</protein>
<organism evidence="2 3">
    <name type="scientific">Protopolystoma xenopodis</name>
    <dbReference type="NCBI Taxonomy" id="117903"/>
    <lineage>
        <taxon>Eukaryota</taxon>
        <taxon>Metazoa</taxon>
        <taxon>Spiralia</taxon>
        <taxon>Lophotrochozoa</taxon>
        <taxon>Platyhelminthes</taxon>
        <taxon>Monogenea</taxon>
        <taxon>Polyopisthocotylea</taxon>
        <taxon>Polystomatidea</taxon>
        <taxon>Polystomatidae</taxon>
        <taxon>Protopolystoma</taxon>
    </lineage>
</organism>
<keyword evidence="1" id="KW-0472">Membrane</keyword>
<evidence type="ECO:0000256" key="1">
    <source>
        <dbReference type="SAM" id="Phobius"/>
    </source>
</evidence>
<sequence length="45" mass="5262">MPYFQPLLMQLTRSWSIFFGNLLPLLLLQNVPGFILLLCAIRKEI</sequence>
<evidence type="ECO:0000313" key="3">
    <source>
        <dbReference type="Proteomes" id="UP000784294"/>
    </source>
</evidence>
<proteinExistence type="predicted"/>